<accession>A0A8S5LSF8</accession>
<dbReference type="Pfam" id="PF07659">
    <property type="entry name" value="DUF1599"/>
    <property type="match status" value="1"/>
</dbReference>
<evidence type="ECO:0000313" key="2">
    <source>
        <dbReference type="EMBL" id="DAD72787.1"/>
    </source>
</evidence>
<organism evidence="2">
    <name type="scientific">Siphoviridae sp. ctYBm1</name>
    <dbReference type="NCBI Taxonomy" id="2826374"/>
    <lineage>
        <taxon>Viruses</taxon>
        <taxon>Duplodnaviria</taxon>
        <taxon>Heunggongvirae</taxon>
        <taxon>Uroviricota</taxon>
        <taxon>Caudoviricetes</taxon>
    </lineage>
</organism>
<proteinExistence type="predicted"/>
<feature type="domain" description="Nucleotide modification associated" evidence="1">
    <location>
        <begin position="23"/>
        <end position="85"/>
    </location>
</feature>
<evidence type="ECO:0000259" key="1">
    <source>
        <dbReference type="Pfam" id="PF07659"/>
    </source>
</evidence>
<sequence length="460" mass="53495">MTKVNQQTMKTQYDGQYDTFCRKNHDYGNSFEESLDQFGIVASIVRMSDKMKRLASLTDESKTQQVGSESLLDTLEDLSNYAAMTACWLKGVREEYGENTIYADNKPVISVKSLNEVVELLKKALEFNYKIEWARMSEDDCVELKKVINRLSTMVTDGSISEELMVRLIKHHVKFNPEATIHRVFNQIKESQKNPNEDMDNKPVVIYKEDTSKYEADVTIGNDWELTDAVRDVVTMLKVVFKLHCKIEEFRMTKEDYEELDHITNRLRSMVNDGTISEELMRKLIDIHVKLNPDVVLFQLFNYRTNISSRPTDEQEAKRVALFNVEILNMAKDCLNELFDNIILCRDQNIPLPKRLTYCSYREEKYEQIAALVLTGNIDFGEVSSIVNDYPNLRVAEKNHLLQSIVSAAYKISDEPDNEKPEFLNKKFNIPDEILEDLKEPEEEPERKRTVLGMIFPFRL</sequence>
<name>A0A8S5LSF8_9CAUD</name>
<reference evidence="2" key="1">
    <citation type="journal article" date="2021" name="Proc. Natl. Acad. Sci. U.S.A.">
        <title>A Catalog of Tens of Thousands of Viruses from Human Metagenomes Reveals Hidden Associations with Chronic Diseases.</title>
        <authorList>
            <person name="Tisza M.J."/>
            <person name="Buck C.B."/>
        </authorList>
    </citation>
    <scope>NUCLEOTIDE SEQUENCE</scope>
    <source>
        <strain evidence="2">CtYBm1</strain>
    </source>
</reference>
<dbReference type="InterPro" id="IPR011630">
    <property type="entry name" value="DUF1599"/>
</dbReference>
<dbReference type="EMBL" id="BK014726">
    <property type="protein sequence ID" value="DAD72787.1"/>
    <property type="molecule type" value="Genomic_DNA"/>
</dbReference>
<protein>
    <submittedName>
        <fullName evidence="2">Nucleotide modification associated domain 1</fullName>
    </submittedName>
</protein>